<comment type="caution">
    <text evidence="2">The sequence shown here is derived from an EMBL/GenBank/DDBJ whole genome shotgun (WGS) entry which is preliminary data.</text>
</comment>
<dbReference type="Proteomes" id="UP000282971">
    <property type="component" value="Unassembled WGS sequence"/>
</dbReference>
<dbReference type="AlphaFoldDB" id="A0A437M8V0"/>
<organism evidence="2 3">
    <name type="scientific">Sphingomonas crocodyli</name>
    <dbReference type="NCBI Taxonomy" id="1979270"/>
    <lineage>
        <taxon>Bacteria</taxon>
        <taxon>Pseudomonadati</taxon>
        <taxon>Pseudomonadota</taxon>
        <taxon>Alphaproteobacteria</taxon>
        <taxon>Sphingomonadales</taxon>
        <taxon>Sphingomonadaceae</taxon>
        <taxon>Sphingomonas</taxon>
    </lineage>
</organism>
<evidence type="ECO:0000313" key="2">
    <source>
        <dbReference type="EMBL" id="RVT94043.1"/>
    </source>
</evidence>
<proteinExistence type="predicted"/>
<name>A0A437M8V0_9SPHN</name>
<dbReference type="OrthoDB" id="7580165at2"/>
<keyword evidence="3" id="KW-1185">Reference proteome</keyword>
<sequence>MIDTGTLILAHLLLAWAALRVFNSPDLNTEPQRSKRQFKQVGPKARPFGLDPSGKRRRA</sequence>
<reference evidence="2 3" key="1">
    <citation type="submission" date="2019-01" db="EMBL/GenBank/DDBJ databases">
        <authorList>
            <person name="Chen W.-M."/>
        </authorList>
    </citation>
    <scope>NUCLEOTIDE SEQUENCE [LARGE SCALE GENOMIC DNA]</scope>
    <source>
        <strain evidence="2 3">CCP-7</strain>
    </source>
</reference>
<dbReference type="EMBL" id="SACN01000001">
    <property type="protein sequence ID" value="RVT94043.1"/>
    <property type="molecule type" value="Genomic_DNA"/>
</dbReference>
<evidence type="ECO:0000256" key="1">
    <source>
        <dbReference type="SAM" id="MobiDB-lite"/>
    </source>
</evidence>
<protein>
    <submittedName>
        <fullName evidence="2">Uncharacterized protein</fullName>
    </submittedName>
</protein>
<gene>
    <name evidence="2" type="ORF">EOD43_09355</name>
</gene>
<feature type="region of interest" description="Disordered" evidence="1">
    <location>
        <begin position="26"/>
        <end position="59"/>
    </location>
</feature>
<dbReference type="RefSeq" id="WP_127743215.1">
    <property type="nucleotide sequence ID" value="NZ_SACN01000001.1"/>
</dbReference>
<accession>A0A437M8V0</accession>
<evidence type="ECO:0000313" key="3">
    <source>
        <dbReference type="Proteomes" id="UP000282971"/>
    </source>
</evidence>